<gene>
    <name evidence="3" type="ORF">ENQ20_09545</name>
</gene>
<dbReference type="PROSITE" id="PS52031">
    <property type="entry name" value="GG_LECTIN"/>
    <property type="match status" value="1"/>
</dbReference>
<feature type="transmembrane region" description="Helical" evidence="1">
    <location>
        <begin position="408"/>
        <end position="429"/>
    </location>
</feature>
<comment type="caution">
    <text evidence="3">The sequence shown here is derived from an EMBL/GenBank/DDBJ whole genome shotgun (WGS) entry which is preliminary data.</text>
</comment>
<evidence type="ECO:0000313" key="3">
    <source>
        <dbReference type="EMBL" id="HDX31720.1"/>
    </source>
</evidence>
<dbReference type="Pfam" id="PF15711">
    <property type="entry name" value="ILEI"/>
    <property type="match status" value="1"/>
</dbReference>
<feature type="transmembrane region" description="Helical" evidence="1">
    <location>
        <begin position="135"/>
        <end position="157"/>
    </location>
</feature>
<accession>A0A7C1FRV4</accession>
<feature type="transmembrane region" description="Helical" evidence="1">
    <location>
        <begin position="254"/>
        <end position="277"/>
    </location>
</feature>
<proteinExistence type="predicted"/>
<dbReference type="InterPro" id="IPR039477">
    <property type="entry name" value="ILEI/PANDER_dom"/>
</dbReference>
<feature type="transmembrane region" description="Helical" evidence="1">
    <location>
        <begin position="331"/>
        <end position="349"/>
    </location>
</feature>
<feature type="transmembrane region" description="Helical" evidence="1">
    <location>
        <begin position="100"/>
        <end position="128"/>
    </location>
</feature>
<keyword evidence="1" id="KW-0812">Transmembrane</keyword>
<name>A0A7C1FRV4_9CHLR</name>
<keyword evidence="1" id="KW-0472">Membrane</keyword>
<sequence>MHRHRLLLSGLRWPGVLCFYILLSLLLTWPLAAHFTTHTTGDGIDDPALAWNLWWIKERIVVQLNPDIFHVGWMFHPIQINLAFYTLTPLNGLLSIPLQLGFSLIVANNLLLLASFVLSAFGAFLLVLDQSKRLFAADVPSSIGWMAALLAGVIYAFASAKLFYASLGQFNIASSQWIPFTVLYFLRMARPEEAARPGRLRRRMRAAALAALFFSFQLWAELTYASFLLIFAALLFVWQLWMDRPCSRRAWLDLLGPYALFGLLFVVGMAPLLWAMIPDLLREGDFFASGGGFADVFSADLRGYLHPTRLHPLWGTSAAALPFPNDKGQHIFLGFTATALSVLGLWVLARRQTTRAFAWLWGVAWLLFFLLTLGPTVRWNGHETGFPGPFALVSQLPFFSGNRYPSRYSVMLLMGTAVLSGAGFAWLLSKLNVNRAHLGESRPQDATTDVALPTRFGILALSFLTLAVIGAFLLEHLSTPLPLNDLRTPPIYRRLAQEPGDFAILELPTGWRNGARVLGRSDILIMMQQWWQTEHGKRRLGGNTSRNPLYKFQYFTEAPLLGELIALMNADRPHIGAMLDIELDALIAAYRPRAAQILRNLGVRYVVVHEDKATPQLLRFIHETLPLVEVERWEDPEGSAISTRIVLYALADNLANEPAKETQTFSLAGQDAALHLGEGWAALPGEGGLRYATRRTPVLLVDLPLGCSEMRIEWQGAAHIAAMAVNGQPVPLRPLADGMLRATVPAGVADQPVDRIELRIEGDWTPANQVVSPPSSGVWRVGKSDATLPAERWLVVRSAGEEVGDFAQIVVDGRNVARNERGYNLVALDAQGDVLDSTAFDVSGNEQASAELAAWIDRWPIGTVILGAVNDEASLKLNEEAVRALHSLGSAIDLRGHFRWSHALIGVRGLPSGAALETVSLLRPATVALGAPIDAPAVYIGLKSLTITPCNAENF</sequence>
<feature type="domain" description="ILEI/PANDER" evidence="2">
    <location>
        <begin position="821"/>
        <end position="909"/>
    </location>
</feature>
<keyword evidence="1" id="KW-1133">Transmembrane helix</keyword>
<organism evidence="3">
    <name type="scientific">Caldilinea aerophila</name>
    <dbReference type="NCBI Taxonomy" id="133453"/>
    <lineage>
        <taxon>Bacteria</taxon>
        <taxon>Bacillati</taxon>
        <taxon>Chloroflexota</taxon>
        <taxon>Caldilineae</taxon>
        <taxon>Caldilineales</taxon>
        <taxon>Caldilineaceae</taxon>
        <taxon>Caldilinea</taxon>
    </lineage>
</organism>
<feature type="transmembrane region" description="Helical" evidence="1">
    <location>
        <begin position="450"/>
        <end position="474"/>
    </location>
</feature>
<feature type="transmembrane region" description="Helical" evidence="1">
    <location>
        <begin position="204"/>
        <end position="220"/>
    </location>
</feature>
<evidence type="ECO:0000259" key="2">
    <source>
        <dbReference type="Pfam" id="PF15711"/>
    </source>
</evidence>
<protein>
    <recommendedName>
        <fullName evidence="2">ILEI/PANDER domain-containing protein</fullName>
    </recommendedName>
</protein>
<evidence type="ECO:0000256" key="1">
    <source>
        <dbReference type="SAM" id="Phobius"/>
    </source>
</evidence>
<feature type="transmembrane region" description="Helical" evidence="1">
    <location>
        <begin position="226"/>
        <end position="242"/>
    </location>
</feature>
<reference evidence="3" key="1">
    <citation type="journal article" date="2020" name="mSystems">
        <title>Genome- and Community-Level Interaction Insights into Carbon Utilization and Element Cycling Functions of Hydrothermarchaeota in Hydrothermal Sediment.</title>
        <authorList>
            <person name="Zhou Z."/>
            <person name="Liu Y."/>
            <person name="Xu W."/>
            <person name="Pan J."/>
            <person name="Luo Z.H."/>
            <person name="Li M."/>
        </authorList>
    </citation>
    <scope>NUCLEOTIDE SEQUENCE [LARGE SCALE GENOMIC DNA]</scope>
    <source>
        <strain evidence="3">SpSt-289</strain>
    </source>
</reference>
<dbReference type="EMBL" id="DSMG01000099">
    <property type="protein sequence ID" value="HDX31720.1"/>
    <property type="molecule type" value="Genomic_DNA"/>
</dbReference>
<feature type="transmembrane region" description="Helical" evidence="1">
    <location>
        <begin position="12"/>
        <end position="32"/>
    </location>
</feature>
<dbReference type="AlphaFoldDB" id="A0A7C1FRV4"/>
<feature type="transmembrane region" description="Helical" evidence="1">
    <location>
        <begin position="356"/>
        <end position="377"/>
    </location>
</feature>